<dbReference type="OrthoDB" id="691673at2759"/>
<feature type="repeat" description="PPR" evidence="2">
    <location>
        <begin position="438"/>
        <end position="472"/>
    </location>
</feature>
<evidence type="ECO:0000313" key="4">
    <source>
        <dbReference type="Proteomes" id="UP000604046"/>
    </source>
</evidence>
<proteinExistence type="predicted"/>
<dbReference type="Pfam" id="PF13812">
    <property type="entry name" value="PPR_3"/>
    <property type="match status" value="1"/>
</dbReference>
<name>A0A812UYQ1_9DINO</name>
<evidence type="ECO:0000256" key="2">
    <source>
        <dbReference type="PROSITE-ProRule" id="PRU00708"/>
    </source>
</evidence>
<comment type="caution">
    <text evidence="3">The sequence shown here is derived from an EMBL/GenBank/DDBJ whole genome shotgun (WGS) entry which is preliminary data.</text>
</comment>
<evidence type="ECO:0000256" key="1">
    <source>
        <dbReference type="ARBA" id="ARBA00022737"/>
    </source>
</evidence>
<accession>A0A812UYQ1</accession>
<gene>
    <name evidence="3" type="ORF">SNAT2548_LOCUS33477</name>
</gene>
<dbReference type="AlphaFoldDB" id="A0A812UYQ1"/>
<organism evidence="3 4">
    <name type="scientific">Symbiodinium natans</name>
    <dbReference type="NCBI Taxonomy" id="878477"/>
    <lineage>
        <taxon>Eukaryota</taxon>
        <taxon>Sar</taxon>
        <taxon>Alveolata</taxon>
        <taxon>Dinophyceae</taxon>
        <taxon>Suessiales</taxon>
        <taxon>Symbiodiniaceae</taxon>
        <taxon>Symbiodinium</taxon>
    </lineage>
</organism>
<dbReference type="InterPro" id="IPR011990">
    <property type="entry name" value="TPR-like_helical_dom_sf"/>
</dbReference>
<dbReference type="PANTHER" id="PTHR47936">
    <property type="entry name" value="PPR_LONG DOMAIN-CONTAINING PROTEIN"/>
    <property type="match status" value="1"/>
</dbReference>
<dbReference type="PROSITE" id="PS51375">
    <property type="entry name" value="PPR"/>
    <property type="match status" value="1"/>
</dbReference>
<dbReference type="Proteomes" id="UP000604046">
    <property type="component" value="Unassembled WGS sequence"/>
</dbReference>
<evidence type="ECO:0008006" key="5">
    <source>
        <dbReference type="Google" id="ProtNLM"/>
    </source>
</evidence>
<protein>
    <recommendedName>
        <fullName evidence="5">Pentatricopeptide repeat-containing protein, chloroplastic</fullName>
    </recommendedName>
</protein>
<dbReference type="InterPro" id="IPR002885">
    <property type="entry name" value="PPR_rpt"/>
</dbReference>
<reference evidence="3" key="1">
    <citation type="submission" date="2021-02" db="EMBL/GenBank/DDBJ databases">
        <authorList>
            <person name="Dougan E. K."/>
            <person name="Rhodes N."/>
            <person name="Thang M."/>
            <person name="Chan C."/>
        </authorList>
    </citation>
    <scope>NUCLEOTIDE SEQUENCE</scope>
</reference>
<dbReference type="EMBL" id="CAJNDS010002758">
    <property type="protein sequence ID" value="CAE7587345.1"/>
    <property type="molecule type" value="Genomic_DNA"/>
</dbReference>
<dbReference type="PANTHER" id="PTHR47936:SF1">
    <property type="entry name" value="PENTATRICOPEPTIDE REPEAT-CONTAINING PROTEIN GUN1, CHLOROPLASTIC"/>
    <property type="match status" value="1"/>
</dbReference>
<dbReference type="Gene3D" id="1.25.40.10">
    <property type="entry name" value="Tetratricopeptide repeat domain"/>
    <property type="match status" value="4"/>
</dbReference>
<keyword evidence="4" id="KW-1185">Reference proteome</keyword>
<sequence>MWSPWKQRNLRKACFHKLRYSVSAVCFLVATSGMCRAFAAPRPEEAPYAQVIRTLGDASNWQDALELLADMCQLDPKVALNSATFTAAVAACGSAAQWLQVSVLLEEARRKNIESDLEMSQAALAAYAAGLAWAQAVHLFAEAKMPQLQPTVVEICARAQQVERALQLAPAKLGESKLGCGLVTAFAAAQAWEIALEYLLRVRGEGLELTADTVAEVMSSCDAGGMAKVKVVALLWLARQSGVEPNARLFRTALGACDARLWAGAVSLLADMEEAGISPVLADMDAAIQVVAAAQEEARRGRTLKEKQEISVRNVQRARIAAPAHGPRNPRLNFPPVVVESTPVAKEAEAPSLRERLRPGLADVFASERPRSNLPWSGGGPWRRWEMTVGLLEKMQALGFSPEIATFNAVLSACARAQELAQCKLLLDTVNGASLQPDTVTCDHLIGGCCRRGLWEQALLLLGRARDLSLADVSTFEEGLQACFRGRQPRLALLLLAEMDRMPAGVTTPAINTAMATCARFGLWKQAIALLSELQSRHLPPDSATYAAAAAACQSAPSTAWEYAVLLLQESQGFGLASPETYASAIACCGERWQLVISALVEMHSTRVPPAARTYSDVLGAFTALSLAQAAVELLEDPLRKELGPG</sequence>
<keyword evidence="1" id="KW-0677">Repeat</keyword>
<evidence type="ECO:0000313" key="3">
    <source>
        <dbReference type="EMBL" id="CAE7587345.1"/>
    </source>
</evidence>